<protein>
    <submittedName>
        <fullName evidence="7">Amino acid/amide ABC transporter membrane protein 2, HAAT family</fullName>
    </submittedName>
</protein>
<feature type="transmembrane region" description="Helical" evidence="6">
    <location>
        <begin position="63"/>
        <end position="79"/>
    </location>
</feature>
<dbReference type="OrthoDB" id="9814461at2"/>
<keyword evidence="3 6" id="KW-0812">Transmembrane</keyword>
<dbReference type="GO" id="GO:0015658">
    <property type="term" value="F:branched-chain amino acid transmembrane transporter activity"/>
    <property type="evidence" value="ECO:0007669"/>
    <property type="project" value="InterPro"/>
</dbReference>
<dbReference type="CDD" id="cd06581">
    <property type="entry name" value="TM_PBP1_LivM_like"/>
    <property type="match status" value="1"/>
</dbReference>
<organism evidence="7 8">
    <name type="scientific">Bradyrhizobium erythrophlei</name>
    <dbReference type="NCBI Taxonomy" id="1437360"/>
    <lineage>
        <taxon>Bacteria</taxon>
        <taxon>Pseudomonadati</taxon>
        <taxon>Pseudomonadota</taxon>
        <taxon>Alphaproteobacteria</taxon>
        <taxon>Hyphomicrobiales</taxon>
        <taxon>Nitrobacteraceae</taxon>
        <taxon>Bradyrhizobium</taxon>
    </lineage>
</organism>
<keyword evidence="8" id="KW-1185">Reference proteome</keyword>
<evidence type="ECO:0000256" key="1">
    <source>
        <dbReference type="ARBA" id="ARBA00004651"/>
    </source>
</evidence>
<name>A0A1M7UPL4_9BRAD</name>
<sequence length="330" mass="34892">MNRPLVLGCVVAVAALAAGCVLPSLIGPYFMRLVIFSLIYALLALSLNLTLGFRGELSLGHQTFFGVGAYAAAILATTYEWPLLLLLPVAAACAAITAFAIGLVALRMRGPYFAIVTLSFGVIAQILAVNLVDLTNGPMGISGIGATPSSYLGFTVPWRSDIVCYGMLVVLVFLSGLVTFTLRESKFGRAWRALRDHEDLAAAIGIPDFRMDLLALVISAAMAGVAGAVYAFYTSVVAPDDVFSFAIVIAMLIPVVLGGRGTIVGPIVGAFIYAFAPEYLRIAQDWRLPIFGLLLVLLVILAPEGLVVLALRAPAKLRARFRQGAAEAGE</sequence>
<dbReference type="GO" id="GO:0005886">
    <property type="term" value="C:plasma membrane"/>
    <property type="evidence" value="ECO:0007669"/>
    <property type="project" value="UniProtKB-SubCell"/>
</dbReference>
<evidence type="ECO:0000256" key="2">
    <source>
        <dbReference type="ARBA" id="ARBA00022475"/>
    </source>
</evidence>
<keyword evidence="4 6" id="KW-1133">Transmembrane helix</keyword>
<feature type="transmembrane region" description="Helical" evidence="6">
    <location>
        <begin position="213"/>
        <end position="233"/>
    </location>
</feature>
<feature type="transmembrane region" description="Helical" evidence="6">
    <location>
        <begin position="288"/>
        <end position="311"/>
    </location>
</feature>
<evidence type="ECO:0000256" key="6">
    <source>
        <dbReference type="SAM" id="Phobius"/>
    </source>
</evidence>
<keyword evidence="5 6" id="KW-0472">Membrane</keyword>
<dbReference type="PANTHER" id="PTHR30482:SF20">
    <property type="entry name" value="HIGH-AFFINITY BRANCHED-CHAIN AMINO ACID TRANSPORT SYSTEM PERMEASE PROTEIN LIVM"/>
    <property type="match status" value="1"/>
</dbReference>
<evidence type="ECO:0000256" key="3">
    <source>
        <dbReference type="ARBA" id="ARBA00022692"/>
    </source>
</evidence>
<dbReference type="PROSITE" id="PS51257">
    <property type="entry name" value="PROKAR_LIPOPROTEIN"/>
    <property type="match status" value="1"/>
</dbReference>
<feature type="transmembrane region" description="Helical" evidence="6">
    <location>
        <begin position="162"/>
        <end position="182"/>
    </location>
</feature>
<accession>A0A1M7UPL4</accession>
<dbReference type="Proteomes" id="UP000184096">
    <property type="component" value="Chromosome I"/>
</dbReference>
<dbReference type="Pfam" id="PF02653">
    <property type="entry name" value="BPD_transp_2"/>
    <property type="match status" value="1"/>
</dbReference>
<evidence type="ECO:0000313" key="7">
    <source>
        <dbReference type="EMBL" id="SHN84826.1"/>
    </source>
</evidence>
<keyword evidence="2" id="KW-1003">Cell membrane</keyword>
<dbReference type="AlphaFoldDB" id="A0A1M7UPL4"/>
<dbReference type="InterPro" id="IPR001851">
    <property type="entry name" value="ABC_transp_permease"/>
</dbReference>
<dbReference type="RefSeq" id="WP_072823554.1">
    <property type="nucleotide sequence ID" value="NZ_LT670849.1"/>
</dbReference>
<comment type="subcellular location">
    <subcellularLocation>
        <location evidence="1">Cell membrane</location>
        <topology evidence="1">Multi-pass membrane protein</topology>
    </subcellularLocation>
</comment>
<evidence type="ECO:0000256" key="5">
    <source>
        <dbReference type="ARBA" id="ARBA00023136"/>
    </source>
</evidence>
<evidence type="ECO:0000313" key="8">
    <source>
        <dbReference type="Proteomes" id="UP000184096"/>
    </source>
</evidence>
<dbReference type="EMBL" id="LT670849">
    <property type="protein sequence ID" value="SHN84826.1"/>
    <property type="molecule type" value="Genomic_DNA"/>
</dbReference>
<proteinExistence type="predicted"/>
<feature type="transmembrane region" description="Helical" evidence="6">
    <location>
        <begin position="29"/>
        <end position="51"/>
    </location>
</feature>
<feature type="transmembrane region" description="Helical" evidence="6">
    <location>
        <begin position="245"/>
        <end position="276"/>
    </location>
</feature>
<reference evidence="8" key="1">
    <citation type="submission" date="2016-11" db="EMBL/GenBank/DDBJ databases">
        <authorList>
            <person name="Varghese N."/>
            <person name="Submissions S."/>
        </authorList>
    </citation>
    <scope>NUCLEOTIDE SEQUENCE [LARGE SCALE GENOMIC DNA]</scope>
    <source>
        <strain evidence="8">GAS401</strain>
    </source>
</reference>
<gene>
    <name evidence="7" type="ORF">SAMN05444170_6075</name>
</gene>
<feature type="transmembrane region" description="Helical" evidence="6">
    <location>
        <begin position="112"/>
        <end position="132"/>
    </location>
</feature>
<dbReference type="InterPro" id="IPR043428">
    <property type="entry name" value="LivM-like"/>
</dbReference>
<dbReference type="PANTHER" id="PTHR30482">
    <property type="entry name" value="HIGH-AFFINITY BRANCHED-CHAIN AMINO ACID TRANSPORT SYSTEM PERMEASE"/>
    <property type="match status" value="1"/>
</dbReference>
<evidence type="ECO:0000256" key="4">
    <source>
        <dbReference type="ARBA" id="ARBA00022989"/>
    </source>
</evidence>
<feature type="transmembrane region" description="Helical" evidence="6">
    <location>
        <begin position="85"/>
        <end position="105"/>
    </location>
</feature>